<keyword evidence="2" id="KW-1185">Reference proteome</keyword>
<reference evidence="1 2" key="1">
    <citation type="submission" date="2016-10" db="EMBL/GenBank/DDBJ databases">
        <authorList>
            <person name="de Groot N.N."/>
        </authorList>
    </citation>
    <scope>NUCLEOTIDE SEQUENCE [LARGE SCALE GENOMIC DNA]</scope>
    <source>
        <strain evidence="1 2">DSM 7343</strain>
    </source>
</reference>
<dbReference type="AlphaFoldDB" id="A0A1H3XM65"/>
<dbReference type="EMBL" id="FNQN01000002">
    <property type="protein sequence ID" value="SEA00021.1"/>
    <property type="molecule type" value="Genomic_DNA"/>
</dbReference>
<dbReference type="Gene3D" id="1.10.287.1080">
    <property type="entry name" value="MazG-like"/>
    <property type="match status" value="1"/>
</dbReference>
<organism evidence="1 2">
    <name type="scientific">Desulfuromusa kysingii</name>
    <dbReference type="NCBI Taxonomy" id="37625"/>
    <lineage>
        <taxon>Bacteria</taxon>
        <taxon>Pseudomonadati</taxon>
        <taxon>Thermodesulfobacteriota</taxon>
        <taxon>Desulfuromonadia</taxon>
        <taxon>Desulfuromonadales</taxon>
        <taxon>Geopsychrobacteraceae</taxon>
        <taxon>Desulfuromusa</taxon>
    </lineage>
</organism>
<sequence length="99" mass="11394">MDIQSIYQKTISQWGKEAQYDQMVEECAELITALKHFRRGKVNQQVVIDELADVTLMLGQLRWMFGAAEVDSAVQKKLLKLNQLMEGLKQHKQETNNGD</sequence>
<protein>
    <submittedName>
        <fullName evidence="1">Uncharacterized protein</fullName>
    </submittedName>
</protein>
<proteinExistence type="predicted"/>
<dbReference type="STRING" id="37625.SAMN05660420_01019"/>
<name>A0A1H3XM65_9BACT</name>
<dbReference type="CDD" id="cd11539">
    <property type="entry name" value="NTP-PPase_u2"/>
    <property type="match status" value="1"/>
</dbReference>
<dbReference type="SUPFAM" id="SSF101386">
    <property type="entry name" value="all-alpha NTP pyrophosphatases"/>
    <property type="match status" value="1"/>
</dbReference>
<evidence type="ECO:0000313" key="2">
    <source>
        <dbReference type="Proteomes" id="UP000199409"/>
    </source>
</evidence>
<accession>A0A1H3XM65</accession>
<dbReference type="OrthoDB" id="5387728at2"/>
<dbReference type="RefSeq" id="WP_092345346.1">
    <property type="nucleotide sequence ID" value="NZ_FNQN01000002.1"/>
</dbReference>
<gene>
    <name evidence="1" type="ORF">SAMN05660420_01019</name>
</gene>
<dbReference type="Proteomes" id="UP000199409">
    <property type="component" value="Unassembled WGS sequence"/>
</dbReference>
<evidence type="ECO:0000313" key="1">
    <source>
        <dbReference type="EMBL" id="SEA00021.1"/>
    </source>
</evidence>